<dbReference type="Proteomes" id="UP001437256">
    <property type="component" value="Unassembled WGS sequence"/>
</dbReference>
<name>A0ABR2ZEC4_9AGAR</name>
<keyword evidence="4" id="KW-1185">Reference proteome</keyword>
<gene>
    <name evidence="3" type="ORF">AAF712_013627</name>
</gene>
<feature type="transmembrane region" description="Helical" evidence="2">
    <location>
        <begin position="57"/>
        <end position="78"/>
    </location>
</feature>
<feature type="compositionally biased region" description="Basic and acidic residues" evidence="1">
    <location>
        <begin position="203"/>
        <end position="213"/>
    </location>
</feature>
<protein>
    <submittedName>
        <fullName evidence="3">Uncharacterized protein</fullName>
    </submittedName>
</protein>
<dbReference type="EMBL" id="JBBXMP010000215">
    <property type="protein sequence ID" value="KAL0059615.1"/>
    <property type="molecule type" value="Genomic_DNA"/>
</dbReference>
<keyword evidence="2" id="KW-0812">Transmembrane</keyword>
<evidence type="ECO:0000256" key="1">
    <source>
        <dbReference type="SAM" id="MobiDB-lite"/>
    </source>
</evidence>
<reference evidence="3 4" key="1">
    <citation type="submission" date="2024-05" db="EMBL/GenBank/DDBJ databases">
        <title>A draft genome resource for the thread blight pathogen Marasmius tenuissimus strain MS-2.</title>
        <authorList>
            <person name="Yulfo-Soto G.E."/>
            <person name="Baruah I.K."/>
            <person name="Amoako-Attah I."/>
            <person name="Bukari Y."/>
            <person name="Meinhardt L.W."/>
            <person name="Bailey B.A."/>
            <person name="Cohen S.P."/>
        </authorList>
    </citation>
    <scope>NUCLEOTIDE SEQUENCE [LARGE SCALE GENOMIC DNA]</scope>
    <source>
        <strain evidence="3 4">MS-2</strain>
    </source>
</reference>
<accession>A0ABR2ZEC4</accession>
<comment type="caution">
    <text evidence="3">The sequence shown here is derived from an EMBL/GenBank/DDBJ whole genome shotgun (WGS) entry which is preliminary data.</text>
</comment>
<keyword evidence="2" id="KW-1133">Transmembrane helix</keyword>
<evidence type="ECO:0000256" key="2">
    <source>
        <dbReference type="SAM" id="Phobius"/>
    </source>
</evidence>
<evidence type="ECO:0000313" key="4">
    <source>
        <dbReference type="Proteomes" id="UP001437256"/>
    </source>
</evidence>
<keyword evidence="2" id="KW-0472">Membrane</keyword>
<proteinExistence type="predicted"/>
<organism evidence="3 4">
    <name type="scientific">Marasmius tenuissimus</name>
    <dbReference type="NCBI Taxonomy" id="585030"/>
    <lineage>
        <taxon>Eukaryota</taxon>
        <taxon>Fungi</taxon>
        <taxon>Dikarya</taxon>
        <taxon>Basidiomycota</taxon>
        <taxon>Agaricomycotina</taxon>
        <taxon>Agaricomycetes</taxon>
        <taxon>Agaricomycetidae</taxon>
        <taxon>Agaricales</taxon>
        <taxon>Marasmiineae</taxon>
        <taxon>Marasmiaceae</taxon>
        <taxon>Marasmius</taxon>
    </lineage>
</organism>
<feature type="region of interest" description="Disordered" evidence="1">
    <location>
        <begin position="193"/>
        <end position="223"/>
    </location>
</feature>
<sequence>MIFDAKNTFESVLASSTAWLPLVYDTVVFGLTFYRTYPNVRGQSRSKIAKRLLEDGLLYYSVIFSVTLVLTLMIIFAPDGLKNVAAQLELLITVTMMSRITLNLKKFSRTEENYRYGTSGATMTWPASIASKMIPQFFKPNKKTDGRYDTFGFGGTTTTSTFGRWGVPDTGPTGTTVDNTDTMELTTLGNGKVHFDEEDDYDDRTKMNGDRDTPGAGFNTSRV</sequence>
<feature type="transmembrane region" description="Helical" evidence="2">
    <location>
        <begin position="18"/>
        <end position="37"/>
    </location>
</feature>
<evidence type="ECO:0000313" key="3">
    <source>
        <dbReference type="EMBL" id="KAL0059615.1"/>
    </source>
</evidence>